<dbReference type="Gene3D" id="1.20.120.450">
    <property type="entry name" value="dinb family like domain"/>
    <property type="match status" value="1"/>
</dbReference>
<dbReference type="SUPFAM" id="SSF109854">
    <property type="entry name" value="DinB/YfiT-like putative metalloenzymes"/>
    <property type="match status" value="1"/>
</dbReference>
<protein>
    <submittedName>
        <fullName evidence="1">DUF1993 domain-containing protein</fullName>
    </submittedName>
</protein>
<dbReference type="EMBL" id="JARESE010000049">
    <property type="protein sequence ID" value="MDE8652968.1"/>
    <property type="molecule type" value="Genomic_DNA"/>
</dbReference>
<comment type="caution">
    <text evidence="1">The sequence shown here is derived from an EMBL/GenBank/DDBJ whole genome shotgun (WGS) entry which is preliminary data.</text>
</comment>
<accession>A0ABT5WSF8</accession>
<evidence type="ECO:0000313" key="2">
    <source>
        <dbReference type="Proteomes" id="UP001216253"/>
    </source>
</evidence>
<dbReference type="RefSeq" id="WP_275229068.1">
    <property type="nucleotide sequence ID" value="NZ_JARESE010000049.1"/>
</dbReference>
<evidence type="ECO:0000313" key="1">
    <source>
        <dbReference type="EMBL" id="MDE8652968.1"/>
    </source>
</evidence>
<organism evidence="1 2">
    <name type="scientific">Novosphingobium album</name>
    <name type="common">ex Liu et al. 2023</name>
    <dbReference type="NCBI Taxonomy" id="3031130"/>
    <lineage>
        <taxon>Bacteria</taxon>
        <taxon>Pseudomonadati</taxon>
        <taxon>Pseudomonadota</taxon>
        <taxon>Alphaproteobacteria</taxon>
        <taxon>Sphingomonadales</taxon>
        <taxon>Sphingomonadaceae</taxon>
        <taxon>Novosphingobium</taxon>
    </lineage>
</organism>
<gene>
    <name evidence="1" type="ORF">PYV00_14770</name>
</gene>
<dbReference type="InterPro" id="IPR034660">
    <property type="entry name" value="DinB/YfiT-like"/>
</dbReference>
<dbReference type="Proteomes" id="UP001216253">
    <property type="component" value="Unassembled WGS sequence"/>
</dbReference>
<name>A0ABT5WSF8_9SPHN</name>
<sequence length="179" mass="19476">MDKREASAALERLASRLATLSGILDKAEADPAGRALEELAQARLAPDMHPLAWQVSAVCTQALQFLEWSRGHEVPHTVAEVTGWAEARAALAQTRDRLAQALADAGETPEGKRIVLGPLGLYLDLSAPRYLDDWIVPNLYFHLTTAYAILRMQGIALGKADFMAHLMGDLKPIEPELAA</sequence>
<dbReference type="PANTHER" id="PTHR36922:SF1">
    <property type="entry name" value="DUF1993 DOMAIN-CONTAINING PROTEIN"/>
    <property type="match status" value="1"/>
</dbReference>
<proteinExistence type="predicted"/>
<keyword evidence="2" id="KW-1185">Reference proteome</keyword>
<dbReference type="Pfam" id="PF09351">
    <property type="entry name" value="DUF1993"/>
    <property type="match status" value="1"/>
</dbReference>
<dbReference type="PANTHER" id="PTHR36922">
    <property type="entry name" value="BLL2446 PROTEIN"/>
    <property type="match status" value="1"/>
</dbReference>
<dbReference type="InterPro" id="IPR018531">
    <property type="entry name" value="DUF1993"/>
</dbReference>
<reference evidence="1 2" key="1">
    <citation type="submission" date="2023-03" db="EMBL/GenBank/DDBJ databases">
        <title>NovoSphingobium album sp. nov. isolated from polycyclic aromatic hydrocarbons- and heavy-metal polluted soil.</title>
        <authorList>
            <person name="Liu Z."/>
            <person name="Wang K."/>
        </authorList>
    </citation>
    <scope>NUCLEOTIDE SEQUENCE [LARGE SCALE GENOMIC DNA]</scope>
    <source>
        <strain evidence="1 2">H3SJ31-1</strain>
    </source>
</reference>